<gene>
    <name evidence="2" type="ORF">I6H70_19985</name>
</gene>
<protein>
    <submittedName>
        <fullName evidence="2">Pilus assembly protein MshP</fullName>
    </submittedName>
</protein>
<keyword evidence="1" id="KW-1133">Transmembrane helix</keyword>
<evidence type="ECO:0000313" key="3">
    <source>
        <dbReference type="Proteomes" id="UP000595933"/>
    </source>
</evidence>
<reference evidence="2 3" key="1">
    <citation type="submission" date="2020-12" db="EMBL/GenBank/DDBJ databases">
        <title>FDA dAtabase for Regulatory Grade micrObial Sequences (FDA-ARGOS): Supporting development and validation of Infectious Disease Dx tests.</title>
        <authorList>
            <person name="Sproer C."/>
            <person name="Gronow S."/>
            <person name="Severitt S."/>
            <person name="Schroder I."/>
            <person name="Tallon L."/>
            <person name="Sadzewicz L."/>
            <person name="Zhao X."/>
            <person name="Boylan J."/>
            <person name="Ott S."/>
            <person name="Bowen H."/>
            <person name="Vavikolanu K."/>
            <person name="Mehta A."/>
            <person name="Aluvathingal J."/>
            <person name="Nadendla S."/>
            <person name="Lowell S."/>
            <person name="Myers T."/>
            <person name="Yan Y."/>
            <person name="Sichtig H."/>
        </authorList>
    </citation>
    <scope>NUCLEOTIDE SEQUENCE [LARGE SCALE GENOMIC DNA]</scope>
    <source>
        <strain evidence="2 3">FDAARGOS_1013</strain>
    </source>
</reference>
<dbReference type="AlphaFoldDB" id="A0A9X7V3Y0"/>
<feature type="transmembrane region" description="Helical" evidence="1">
    <location>
        <begin position="12"/>
        <end position="35"/>
    </location>
</feature>
<keyword evidence="1" id="KW-0812">Transmembrane</keyword>
<dbReference type="Proteomes" id="UP000595933">
    <property type="component" value="Chromosome"/>
</dbReference>
<dbReference type="EMBL" id="CP067013">
    <property type="protein sequence ID" value="QQN50759.1"/>
    <property type="molecule type" value="Genomic_DNA"/>
</dbReference>
<accession>A0A9X7V3Y0</accession>
<organism evidence="2 3">
    <name type="scientific">Stutzerimonas balearica</name>
    <dbReference type="NCBI Taxonomy" id="74829"/>
    <lineage>
        <taxon>Bacteria</taxon>
        <taxon>Pseudomonadati</taxon>
        <taxon>Pseudomonadota</taxon>
        <taxon>Gammaproteobacteria</taxon>
        <taxon>Pseudomonadales</taxon>
        <taxon>Pseudomonadaceae</taxon>
        <taxon>Stutzerimonas</taxon>
    </lineage>
</organism>
<proteinExistence type="predicted"/>
<keyword evidence="1" id="KW-0472">Membrane</keyword>
<evidence type="ECO:0000256" key="1">
    <source>
        <dbReference type="SAM" id="Phobius"/>
    </source>
</evidence>
<name>A0A9X7V3Y0_9GAMM</name>
<sequence>MRPDSSFLQSRQGGFGLVAAMFLIIVIAGAIAAMWRTSVTQTATSSLALQQARAYQAARAGLEWGIWHFLNGSCDFASFRIPGFDGFHVTVDCPSDQRMEYTDLHEEQAQSMVSQHIIATATYAVVGNPDYVYRQLSAVVEKPGEIVPVAPEEEE</sequence>
<evidence type="ECO:0000313" key="2">
    <source>
        <dbReference type="EMBL" id="QQN50759.1"/>
    </source>
</evidence>